<gene>
    <name evidence="2" type="ORF">ET33_23235</name>
</gene>
<evidence type="ECO:0000313" key="3">
    <source>
        <dbReference type="Proteomes" id="UP000028123"/>
    </source>
</evidence>
<feature type="transmembrane region" description="Helical" evidence="1">
    <location>
        <begin position="99"/>
        <end position="119"/>
    </location>
</feature>
<dbReference type="OrthoDB" id="2620511at2"/>
<dbReference type="PROSITE" id="PS51257">
    <property type="entry name" value="PROKAR_LIPOPROTEIN"/>
    <property type="match status" value="1"/>
</dbReference>
<feature type="transmembrane region" description="Helical" evidence="1">
    <location>
        <begin position="163"/>
        <end position="184"/>
    </location>
</feature>
<evidence type="ECO:0000313" key="2">
    <source>
        <dbReference type="EMBL" id="KEQ22447.1"/>
    </source>
</evidence>
<protein>
    <recommendedName>
        <fullName evidence="4">ABC-type transport system involved in multi-copper enzyme maturation, permease component</fullName>
    </recommendedName>
</protein>
<sequence length="785" mass="88780">MITIWKYAVVEWKLMFRGWFGLILLAVTGGACAISLINNAYADDIGWYTLSSSYKFMSFMFMMAPFLAVSAARRDTAVKIRPIHDALPYRSVQLITARLLALIIPLGALALLPACFYAYHALRAGMTFSSMSAGLFMLGSFVIPTTFTILLGYWIGTWTRNRIVYLYSLAIVAAVLFLANVIFLEWMPAQWTYLADIGLTDLTRLGFYSELWGFTDAAAYGLLRLFHTALIVLLFGGIVYSAKRGRKEKSRNTVLYPIAAAAVITMVMSVLGYASIWKERTESSKENFAFYRKLLQENPTEINRIAIERFLAGEDADPNANPLTQQHKNMLLLGRKYAMLTALKYGLKVNIGEKHRMEVQSAIQLQHGGQEAIDRFPLSLRHHFQILEVKVEGMPAAFEWEPGEDVVWVVPARPVQPRTVVETTMEYAGTINDWYDPQGSGGIDDSLDAHWERRVFVDSDKLFLPGYYGWYPYPGTDRLAELEQVRFDERLSSPVVDEAVRESEPYRLPADFHVEVEAGGRMHLIANGERKNSQAADGRQRVVFDASGVRGFNLIGGNLTEWRESNHQAMVSIVLSNQIPPSRAKSIAGNLLAHYTELSQIAKMLNPDAFYPSRIHFIRADYPGRVQNESFNNQLLYRSPPIKGEFLKPIDSNGFYYLSYPNHPASMTFNGLSYFDEDLVRATVLDANIMSVPLSKLAGYMTEAISQSIRHNGNAQGEPLFIPSMHKWNGAPHPVYLAMNKVYEAFGKARFPEAIRQIYEYARRYEGNEQDVDKDFIVFLNRLSP</sequence>
<comment type="caution">
    <text evidence="2">The sequence shown here is derived from an EMBL/GenBank/DDBJ whole genome shotgun (WGS) entry which is preliminary data.</text>
</comment>
<evidence type="ECO:0000256" key="1">
    <source>
        <dbReference type="SAM" id="Phobius"/>
    </source>
</evidence>
<dbReference type="AlphaFoldDB" id="A0A081NVH4"/>
<evidence type="ECO:0008006" key="4">
    <source>
        <dbReference type="Google" id="ProtNLM"/>
    </source>
</evidence>
<feature type="transmembrane region" description="Helical" evidence="1">
    <location>
        <begin position="217"/>
        <end position="242"/>
    </location>
</feature>
<reference evidence="2 3" key="1">
    <citation type="submission" date="2014-06" db="EMBL/GenBank/DDBJ databases">
        <title>Draft genome sequence of Paenibacillus sp. MSt1.</title>
        <authorList>
            <person name="Aw Y.K."/>
            <person name="Ong K.S."/>
            <person name="Gan H.M."/>
            <person name="Lee S.M."/>
        </authorList>
    </citation>
    <scope>NUCLEOTIDE SEQUENCE [LARGE SCALE GENOMIC DNA]</scope>
    <source>
        <strain evidence="2 3">MSt1</strain>
    </source>
</reference>
<feature type="transmembrane region" description="Helical" evidence="1">
    <location>
        <begin position="20"/>
        <end position="41"/>
    </location>
</feature>
<keyword evidence="3" id="KW-1185">Reference proteome</keyword>
<organism evidence="2 3">
    <name type="scientific">Paenibacillus tyrfis</name>
    <dbReference type="NCBI Taxonomy" id="1501230"/>
    <lineage>
        <taxon>Bacteria</taxon>
        <taxon>Bacillati</taxon>
        <taxon>Bacillota</taxon>
        <taxon>Bacilli</taxon>
        <taxon>Bacillales</taxon>
        <taxon>Paenibacillaceae</taxon>
        <taxon>Paenibacillus</taxon>
    </lineage>
</organism>
<proteinExistence type="predicted"/>
<keyword evidence="1" id="KW-0472">Membrane</keyword>
<dbReference type="Proteomes" id="UP000028123">
    <property type="component" value="Unassembled WGS sequence"/>
</dbReference>
<dbReference type="RefSeq" id="WP_036691228.1">
    <property type="nucleotide sequence ID" value="NZ_JNVM01000038.1"/>
</dbReference>
<keyword evidence="1" id="KW-1133">Transmembrane helix</keyword>
<feature type="transmembrane region" description="Helical" evidence="1">
    <location>
        <begin position="53"/>
        <end position="72"/>
    </location>
</feature>
<accession>A0A081NVH4</accession>
<name>A0A081NVH4_9BACL</name>
<dbReference type="EMBL" id="JNVM01000038">
    <property type="protein sequence ID" value="KEQ22447.1"/>
    <property type="molecule type" value="Genomic_DNA"/>
</dbReference>
<feature type="transmembrane region" description="Helical" evidence="1">
    <location>
        <begin position="131"/>
        <end position="156"/>
    </location>
</feature>
<keyword evidence="1" id="KW-0812">Transmembrane</keyword>
<feature type="transmembrane region" description="Helical" evidence="1">
    <location>
        <begin position="254"/>
        <end position="277"/>
    </location>
</feature>